<accession>A0A2Z4MHJ9</accession>
<evidence type="ECO:0000259" key="2">
    <source>
        <dbReference type="Pfam" id="PF07833"/>
    </source>
</evidence>
<name>A0A2Z4MHJ9_BREBE</name>
<feature type="domain" description="Copper amine oxidase-like N-terminal" evidence="2">
    <location>
        <begin position="612"/>
        <end position="716"/>
    </location>
</feature>
<evidence type="ECO:0000313" key="3">
    <source>
        <dbReference type="EMBL" id="AWX55821.1"/>
    </source>
</evidence>
<dbReference type="Pfam" id="PF07833">
    <property type="entry name" value="Cu_amine_oxidN1"/>
    <property type="match status" value="1"/>
</dbReference>
<feature type="region of interest" description="Disordered" evidence="1">
    <location>
        <begin position="127"/>
        <end position="164"/>
    </location>
</feature>
<evidence type="ECO:0000313" key="4">
    <source>
        <dbReference type="Proteomes" id="UP000036061"/>
    </source>
</evidence>
<dbReference type="SUPFAM" id="SSF55383">
    <property type="entry name" value="Copper amine oxidase, domain N"/>
    <property type="match status" value="1"/>
</dbReference>
<dbReference type="Gene3D" id="3.30.457.10">
    <property type="entry name" value="Copper amine oxidase-like, N-terminal domain"/>
    <property type="match status" value="1"/>
</dbReference>
<dbReference type="RefSeq" id="WP_048032563.1">
    <property type="nucleotide sequence ID" value="NZ_CP030117.1"/>
</dbReference>
<sequence>MEKSKKALPIVLASALAATPFVSVPQQAHAIEKLSVTADNDGAGKESDYTIEFKLEEDLDSGETITIEFDSDYDIDDDIDTDDIDASFDVKKVSVDGEEITIKTDEELEKGDKIKIKITSGITNPDDKGSYSVSVEAGDEDSESDDVDIKKSSSSSSSKSSNDYAVSLSSKAAGEKVSLKLGKISLKGSDELETNSTITVTFPEKNMLPSSIDEEDVKVNGYTAKSVSVSGSTVDVKIPSGADADDYITLEFDKDAGIENPDSSGKHVFKVKYDGTTYESEDIEITKNGSSSSSASDSFTVNLSDPGAGARSSYTFDADFGSKELKADGELVLEFPSSDMVPGILTASDFLLNGKPAKKATAAGNRIALVAPTGFSANSRVKVEVTYGAWISNPKTAGSYTLKATVSGRTLESKSFSVGGSSVNPTPTNPTNPTTPVPVPNTATNNNTATIALTQNALGKQTGVNVAIKGLGVGLQKQRDFIEIVFPVGYKVPAYIAPANISVNGVGANFVAVRGQNVLIYPSQDIPAATNANIVINPAANIVNPAVKNTYSISVFTSEERGLLFARAVGVGMPSPAQPKPATPTPQQPQQPSTVIPVNSASFKVNTANFTLHGKNYPLSVAPYIADGNTTMVPAQFFKEALALTTQWNNTSVAVISGTKVVKFTVGSKTAKVGKTEIQLPTPVVLKNGMPMIPIRTVTDNLGYKVGWDAKTSSVFVHK</sequence>
<dbReference type="Proteomes" id="UP000036061">
    <property type="component" value="Chromosome"/>
</dbReference>
<gene>
    <name evidence="3" type="ORF">AB432_012570</name>
</gene>
<proteinExistence type="predicted"/>
<feature type="compositionally biased region" description="Low complexity" evidence="1">
    <location>
        <begin position="152"/>
        <end position="161"/>
    </location>
</feature>
<protein>
    <submittedName>
        <fullName evidence="3">Copper amine oxidase N-terminal domain-containing protein</fullName>
    </submittedName>
</protein>
<feature type="region of interest" description="Disordered" evidence="1">
    <location>
        <begin position="575"/>
        <end position="594"/>
    </location>
</feature>
<reference evidence="3 4" key="1">
    <citation type="journal article" date="2015" name="Genome Announc.">
        <title>Draft Genome Sequence of Brevibacillus brevis DZQ7, a Plant Growth-Promoting Rhizobacterium with Broad-Spectrum Antimicrobial Activity.</title>
        <authorList>
            <person name="Hou Q."/>
            <person name="Wang C."/>
            <person name="Hou X."/>
            <person name="Xia Z."/>
            <person name="Ye J."/>
            <person name="Liu K."/>
            <person name="Liu H."/>
            <person name="Wang J."/>
            <person name="Guo H."/>
            <person name="Yu X."/>
            <person name="Yang Y."/>
            <person name="Du B."/>
            <person name="Ding Y."/>
        </authorList>
    </citation>
    <scope>NUCLEOTIDE SEQUENCE [LARGE SCALE GENOMIC DNA]</scope>
    <source>
        <strain evidence="3 4">DZQ7</strain>
    </source>
</reference>
<feature type="compositionally biased region" description="Pro residues" evidence="1">
    <location>
        <begin position="427"/>
        <end position="439"/>
    </location>
</feature>
<dbReference type="InterPro" id="IPR012854">
    <property type="entry name" value="Cu_amine_oxidase-like_N"/>
</dbReference>
<feature type="compositionally biased region" description="Pro residues" evidence="1">
    <location>
        <begin position="576"/>
        <end position="589"/>
    </location>
</feature>
<dbReference type="EMBL" id="CP030117">
    <property type="protein sequence ID" value="AWX55821.1"/>
    <property type="molecule type" value="Genomic_DNA"/>
</dbReference>
<organism evidence="3 4">
    <name type="scientific">Brevibacillus brevis</name>
    <name type="common">Bacillus brevis</name>
    <dbReference type="NCBI Taxonomy" id="1393"/>
    <lineage>
        <taxon>Bacteria</taxon>
        <taxon>Bacillati</taxon>
        <taxon>Bacillota</taxon>
        <taxon>Bacilli</taxon>
        <taxon>Bacillales</taxon>
        <taxon>Paenibacillaceae</taxon>
        <taxon>Brevibacillus</taxon>
    </lineage>
</organism>
<dbReference type="InterPro" id="IPR036582">
    <property type="entry name" value="Mao_N_sf"/>
</dbReference>
<dbReference type="AlphaFoldDB" id="A0A2Z4MHJ9"/>
<evidence type="ECO:0000256" key="1">
    <source>
        <dbReference type="SAM" id="MobiDB-lite"/>
    </source>
</evidence>
<feature type="compositionally biased region" description="Acidic residues" evidence="1">
    <location>
        <begin position="137"/>
        <end position="146"/>
    </location>
</feature>
<feature type="region of interest" description="Disordered" evidence="1">
    <location>
        <begin position="416"/>
        <end position="443"/>
    </location>
</feature>